<comment type="caution">
    <text evidence="6">The sequence shown here is derived from an EMBL/GenBank/DDBJ whole genome shotgun (WGS) entry which is preliminary data.</text>
</comment>
<evidence type="ECO:0000313" key="7">
    <source>
        <dbReference type="Proteomes" id="UP000193922"/>
    </source>
</evidence>
<dbReference type="GeneID" id="63804852"/>
<dbReference type="Pfam" id="PF04493">
    <property type="entry name" value="Endonuclease_5"/>
    <property type="match status" value="1"/>
</dbReference>
<dbReference type="Proteomes" id="UP000193922">
    <property type="component" value="Unassembled WGS sequence"/>
</dbReference>
<evidence type="ECO:0000256" key="1">
    <source>
        <dbReference type="ARBA" id="ARBA00004496"/>
    </source>
</evidence>
<dbReference type="GO" id="GO:0005737">
    <property type="term" value="C:cytoplasm"/>
    <property type="evidence" value="ECO:0007669"/>
    <property type="project" value="UniProtKB-SubCell"/>
</dbReference>
<reference evidence="6 7" key="1">
    <citation type="submission" date="2016-07" db="EMBL/GenBank/DDBJ databases">
        <title>Pervasive Adenine N6-methylation of Active Genes in Fungi.</title>
        <authorList>
            <consortium name="DOE Joint Genome Institute"/>
            <person name="Mondo S.J."/>
            <person name="Dannebaum R.O."/>
            <person name="Kuo R.C."/>
            <person name="Labutti K."/>
            <person name="Haridas S."/>
            <person name="Kuo A."/>
            <person name="Salamov A."/>
            <person name="Ahrendt S.R."/>
            <person name="Lipzen A."/>
            <person name="Sullivan W."/>
            <person name="Andreopoulos W.B."/>
            <person name="Clum A."/>
            <person name="Lindquist E."/>
            <person name="Daum C."/>
            <person name="Ramamoorthy G.K."/>
            <person name="Gryganskyi A."/>
            <person name="Culley D."/>
            <person name="Magnuson J.K."/>
            <person name="James T.Y."/>
            <person name="O'Malley M.A."/>
            <person name="Stajich J.E."/>
            <person name="Spatafora J.W."/>
            <person name="Visel A."/>
            <person name="Grigoriev I.V."/>
        </authorList>
    </citation>
    <scope>NUCLEOTIDE SEQUENCE [LARGE SCALE GENOMIC DNA]</scope>
    <source>
        <strain evidence="6 7">ATCC 12442</strain>
    </source>
</reference>
<dbReference type="EMBL" id="MCFD01000012">
    <property type="protein sequence ID" value="ORX67391.1"/>
    <property type="molecule type" value="Genomic_DNA"/>
</dbReference>
<keyword evidence="7" id="KW-1185">Reference proteome</keyword>
<comment type="subcellular location">
    <subcellularLocation>
        <location evidence="1">Cytoplasm</location>
    </subcellularLocation>
</comment>
<name>A0A1Y1W1K7_9FUNG</name>
<organism evidence="6 7">
    <name type="scientific">Linderina pennispora</name>
    <dbReference type="NCBI Taxonomy" id="61395"/>
    <lineage>
        <taxon>Eukaryota</taxon>
        <taxon>Fungi</taxon>
        <taxon>Fungi incertae sedis</taxon>
        <taxon>Zoopagomycota</taxon>
        <taxon>Kickxellomycotina</taxon>
        <taxon>Kickxellomycetes</taxon>
        <taxon>Kickxellales</taxon>
        <taxon>Kickxellaceae</taxon>
        <taxon>Linderina</taxon>
    </lineage>
</organism>
<protein>
    <submittedName>
        <fullName evidence="6">Endonuclease V</fullName>
    </submittedName>
</protein>
<dbReference type="AlphaFoldDB" id="A0A1Y1W1K7"/>
<sequence>MDQDTIKQEWNEEQTRLRKLLVQDDSALDFSFSPATNEFGGLRYVGGVDISYPRNHPDRAAASLVVVEYPSLQVVYEAFKEVQITVPYIAGYLAFREMEAYRELFAQLKAEQPQLSPQIVLVDGNGTLHPRRFGSACHLGVGLGIPTIGVAKNFLHIDDLDADARSLKSMFQGDPSLTQVEMVGASGIYGMAVAPPGAATNPIFVSVGHRVSLATAVCLVRACSLHRIPEPIRIADLHSRVISRQIEAAA</sequence>
<accession>A0A1Y1W1K7</accession>
<proteinExistence type="inferred from homology"/>
<gene>
    <name evidence="6" type="ORF">DL89DRAFT_269221</name>
</gene>
<keyword evidence="2" id="KW-0963">Cytoplasm</keyword>
<dbReference type="CDD" id="cd06559">
    <property type="entry name" value="Endonuclease_V"/>
    <property type="match status" value="1"/>
</dbReference>
<dbReference type="Gene3D" id="3.30.2170.10">
    <property type="entry name" value="archaeoglobus fulgidus dsm 4304 superfamily"/>
    <property type="match status" value="1"/>
</dbReference>
<dbReference type="RefSeq" id="XP_040741278.1">
    <property type="nucleotide sequence ID" value="XM_040888204.1"/>
</dbReference>
<dbReference type="HAMAP" id="MF_00801">
    <property type="entry name" value="Endonuclease_5"/>
    <property type="match status" value="1"/>
</dbReference>
<evidence type="ECO:0000313" key="6">
    <source>
        <dbReference type="EMBL" id="ORX67391.1"/>
    </source>
</evidence>
<keyword evidence="5" id="KW-0378">Hydrolase</keyword>
<dbReference type="PANTHER" id="PTHR28511:SF1">
    <property type="entry name" value="ENDONUCLEASE V"/>
    <property type="match status" value="1"/>
</dbReference>
<dbReference type="GO" id="GO:0005730">
    <property type="term" value="C:nucleolus"/>
    <property type="evidence" value="ECO:0007669"/>
    <property type="project" value="TreeGrafter"/>
</dbReference>
<keyword evidence="4 6" id="KW-0255">Endonuclease</keyword>
<dbReference type="OrthoDB" id="20018at2759"/>
<dbReference type="GO" id="GO:0003727">
    <property type="term" value="F:single-stranded RNA binding"/>
    <property type="evidence" value="ECO:0007669"/>
    <property type="project" value="TreeGrafter"/>
</dbReference>
<evidence type="ECO:0000256" key="2">
    <source>
        <dbReference type="ARBA" id="ARBA00022490"/>
    </source>
</evidence>
<evidence type="ECO:0000256" key="5">
    <source>
        <dbReference type="ARBA" id="ARBA00022801"/>
    </source>
</evidence>
<dbReference type="GO" id="GO:0016891">
    <property type="term" value="F:RNA endonuclease activity producing 5'-phosphomonoesters, hydrolytic mechanism"/>
    <property type="evidence" value="ECO:0007669"/>
    <property type="project" value="TreeGrafter"/>
</dbReference>
<dbReference type="STRING" id="61395.A0A1Y1W1K7"/>
<keyword evidence="3" id="KW-0540">Nuclease</keyword>
<evidence type="ECO:0000256" key="3">
    <source>
        <dbReference type="ARBA" id="ARBA00022722"/>
    </source>
</evidence>
<dbReference type="GO" id="GO:0006281">
    <property type="term" value="P:DNA repair"/>
    <property type="evidence" value="ECO:0007669"/>
    <property type="project" value="InterPro"/>
</dbReference>
<dbReference type="PANTHER" id="PTHR28511">
    <property type="entry name" value="ENDONUCLEASE V"/>
    <property type="match status" value="1"/>
</dbReference>
<evidence type="ECO:0000256" key="4">
    <source>
        <dbReference type="ARBA" id="ARBA00022759"/>
    </source>
</evidence>
<dbReference type="InterPro" id="IPR007581">
    <property type="entry name" value="Endonuclease-V"/>
</dbReference>